<evidence type="ECO:0000256" key="1">
    <source>
        <dbReference type="SAM" id="MobiDB-lite"/>
    </source>
</evidence>
<dbReference type="EMBL" id="LR778301">
    <property type="protein sequence ID" value="CAB1368399.1"/>
    <property type="molecule type" value="Genomic_DNA"/>
</dbReference>
<sequence>MAPVPMVHPCSASVHEVVISGLPARAEPGIQRRTGGVSGFRVPLRGPGMTRLSFANQEKFSFFAQTRYPLHPCANESKNPVVIVSQRLAPLPFFRDMAAEKHQQLQQETRHGTYQQERPSGV</sequence>
<name>A0A6S6XZQ3_9PROT</name>
<accession>A0A6S6XZQ3</accession>
<feature type="region of interest" description="Disordered" evidence="1">
    <location>
        <begin position="99"/>
        <end position="122"/>
    </location>
</feature>
<feature type="compositionally biased region" description="Basic and acidic residues" evidence="1">
    <location>
        <begin position="99"/>
        <end position="111"/>
    </location>
</feature>
<organism evidence="2 3">
    <name type="scientific">Denitratisoma oestradiolicum</name>
    <dbReference type="NCBI Taxonomy" id="311182"/>
    <lineage>
        <taxon>Bacteria</taxon>
        <taxon>Pseudomonadati</taxon>
        <taxon>Pseudomonadota</taxon>
        <taxon>Betaproteobacteria</taxon>
        <taxon>Nitrosomonadales</taxon>
        <taxon>Sterolibacteriaceae</taxon>
        <taxon>Denitratisoma</taxon>
    </lineage>
</organism>
<evidence type="ECO:0000313" key="2">
    <source>
        <dbReference type="EMBL" id="CAB1368399.1"/>
    </source>
</evidence>
<proteinExistence type="predicted"/>
<feature type="compositionally biased region" description="Polar residues" evidence="1">
    <location>
        <begin position="112"/>
        <end position="122"/>
    </location>
</feature>
<protein>
    <submittedName>
        <fullName evidence="2">Uncharacterized protein</fullName>
    </submittedName>
</protein>
<reference evidence="2 3" key="1">
    <citation type="submission" date="2020-03" db="EMBL/GenBank/DDBJ databases">
        <authorList>
            <consortium name="Genoscope - CEA"/>
            <person name="William W."/>
        </authorList>
    </citation>
    <scope>NUCLEOTIDE SEQUENCE [LARGE SCALE GENOMIC DNA]</scope>
    <source>
        <strain evidence="3">DSM 16959</strain>
    </source>
</reference>
<dbReference type="KEGG" id="doe:DENOEST_1234"/>
<dbReference type="AlphaFoldDB" id="A0A6S6XZQ3"/>
<evidence type="ECO:0000313" key="3">
    <source>
        <dbReference type="Proteomes" id="UP000515733"/>
    </source>
</evidence>
<gene>
    <name evidence="2" type="ORF">DENOEST_1234</name>
</gene>
<dbReference type="Proteomes" id="UP000515733">
    <property type="component" value="Chromosome"/>
</dbReference>
<keyword evidence="3" id="KW-1185">Reference proteome</keyword>